<accession>A0A4Z2J7D4</accession>
<dbReference type="EMBL" id="SRLO01000018">
    <property type="protein sequence ID" value="TNN85861.1"/>
    <property type="molecule type" value="Genomic_DNA"/>
</dbReference>
<keyword evidence="3" id="KW-1185">Reference proteome</keyword>
<name>A0A4Z2J7D4_9TELE</name>
<evidence type="ECO:0000313" key="2">
    <source>
        <dbReference type="EMBL" id="TNN85861.1"/>
    </source>
</evidence>
<dbReference type="Proteomes" id="UP000314294">
    <property type="component" value="Unassembled WGS sequence"/>
</dbReference>
<proteinExistence type="predicted"/>
<feature type="compositionally biased region" description="Low complexity" evidence="1">
    <location>
        <begin position="87"/>
        <end position="103"/>
    </location>
</feature>
<organism evidence="2 3">
    <name type="scientific">Liparis tanakae</name>
    <name type="common">Tanaka's snailfish</name>
    <dbReference type="NCBI Taxonomy" id="230148"/>
    <lineage>
        <taxon>Eukaryota</taxon>
        <taxon>Metazoa</taxon>
        <taxon>Chordata</taxon>
        <taxon>Craniata</taxon>
        <taxon>Vertebrata</taxon>
        <taxon>Euteleostomi</taxon>
        <taxon>Actinopterygii</taxon>
        <taxon>Neopterygii</taxon>
        <taxon>Teleostei</taxon>
        <taxon>Neoteleostei</taxon>
        <taxon>Acanthomorphata</taxon>
        <taxon>Eupercaria</taxon>
        <taxon>Perciformes</taxon>
        <taxon>Cottioidei</taxon>
        <taxon>Cottales</taxon>
        <taxon>Liparidae</taxon>
        <taxon>Liparis</taxon>
    </lineage>
</organism>
<comment type="caution">
    <text evidence="2">The sequence shown here is derived from an EMBL/GenBank/DDBJ whole genome shotgun (WGS) entry which is preliminary data.</text>
</comment>
<evidence type="ECO:0000256" key="1">
    <source>
        <dbReference type="SAM" id="MobiDB-lite"/>
    </source>
</evidence>
<protein>
    <submittedName>
        <fullName evidence="2">Uncharacterized protein</fullName>
    </submittedName>
</protein>
<reference evidence="2 3" key="1">
    <citation type="submission" date="2019-03" db="EMBL/GenBank/DDBJ databases">
        <title>First draft genome of Liparis tanakae, snailfish: a comprehensive survey of snailfish specific genes.</title>
        <authorList>
            <person name="Kim W."/>
            <person name="Song I."/>
            <person name="Jeong J.-H."/>
            <person name="Kim D."/>
            <person name="Kim S."/>
            <person name="Ryu S."/>
            <person name="Song J.Y."/>
            <person name="Lee S.K."/>
        </authorList>
    </citation>
    <scope>NUCLEOTIDE SEQUENCE [LARGE SCALE GENOMIC DNA]</scope>
    <source>
        <tissue evidence="2">Muscle</tissue>
    </source>
</reference>
<gene>
    <name evidence="2" type="ORF">EYF80_003705</name>
</gene>
<feature type="region of interest" description="Disordered" evidence="1">
    <location>
        <begin position="68"/>
        <end position="103"/>
    </location>
</feature>
<evidence type="ECO:0000313" key="3">
    <source>
        <dbReference type="Proteomes" id="UP000314294"/>
    </source>
</evidence>
<sequence>MAPSVDLLVPYVSWWESGHQRAIGPTGGESFSLVSQPARKARHQYLIRVQGGPAATQLHQLVGASVEWDGKDRKQAPAGSLCPESQRQALGGARSASGGTRSA</sequence>
<dbReference type="AlphaFoldDB" id="A0A4Z2J7D4"/>